<name>A0A420WCP2_9PROT</name>
<evidence type="ECO:0000313" key="3">
    <source>
        <dbReference type="Proteomes" id="UP000277424"/>
    </source>
</evidence>
<accession>A0A420WCP2</accession>
<dbReference type="CDD" id="cd03194">
    <property type="entry name" value="GST_C_3"/>
    <property type="match status" value="1"/>
</dbReference>
<proteinExistence type="predicted"/>
<dbReference type="InterPro" id="IPR040079">
    <property type="entry name" value="Glutathione_S-Trfase"/>
</dbReference>
<dbReference type="SFLD" id="SFLDG00358">
    <property type="entry name" value="Main_(cytGST)"/>
    <property type="match status" value="1"/>
</dbReference>
<sequence>MSNSTELGGDITLVIGNKNYSSWSLRAWLALKMTGEDFTEELIPLDQANSKEQILRHSPSGQVPVLKRGDLAIWDSLAICEYLAETYPDAKLWPADPAARAVARAVSTEMHSGFAALRRNMPMDARETMPDRGMAPGVREDINRISAIWRDCRRRFGSDTGFLFSHFTIADAMYAPVVLRFNTYRPEIGEDAQAYCQTILDMPEMQAWIAAAKKEPWMIEQEVA</sequence>
<dbReference type="InterPro" id="IPR004045">
    <property type="entry name" value="Glutathione_S-Trfase_N"/>
</dbReference>
<dbReference type="Gene3D" id="1.20.1050.10">
    <property type="match status" value="1"/>
</dbReference>
<dbReference type="EMBL" id="RBIG01000003">
    <property type="protein sequence ID" value="RKQ68746.1"/>
    <property type="molecule type" value="Genomic_DNA"/>
</dbReference>
<dbReference type="Proteomes" id="UP000277424">
    <property type="component" value="Unassembled WGS sequence"/>
</dbReference>
<gene>
    <name evidence="2" type="ORF">BCL74_3228</name>
</gene>
<organism evidence="2 3">
    <name type="scientific">Oceanibaculum indicum</name>
    <dbReference type="NCBI Taxonomy" id="526216"/>
    <lineage>
        <taxon>Bacteria</taxon>
        <taxon>Pseudomonadati</taxon>
        <taxon>Pseudomonadota</taxon>
        <taxon>Alphaproteobacteria</taxon>
        <taxon>Rhodospirillales</taxon>
        <taxon>Oceanibaculaceae</taxon>
        <taxon>Oceanibaculum</taxon>
    </lineage>
</organism>
<dbReference type="RefSeq" id="WP_121221507.1">
    <property type="nucleotide sequence ID" value="NZ_RBIG01000003.1"/>
</dbReference>
<dbReference type="SUPFAM" id="SSF47616">
    <property type="entry name" value="GST C-terminal domain-like"/>
    <property type="match status" value="1"/>
</dbReference>
<dbReference type="GO" id="GO:0004364">
    <property type="term" value="F:glutathione transferase activity"/>
    <property type="evidence" value="ECO:0007669"/>
    <property type="project" value="TreeGrafter"/>
</dbReference>
<dbReference type="CDD" id="cd03043">
    <property type="entry name" value="GST_N_1"/>
    <property type="match status" value="1"/>
</dbReference>
<dbReference type="PROSITE" id="PS50404">
    <property type="entry name" value="GST_NTER"/>
    <property type="match status" value="1"/>
</dbReference>
<dbReference type="PANTHER" id="PTHR42673">
    <property type="entry name" value="MALEYLACETOACETATE ISOMERASE"/>
    <property type="match status" value="1"/>
</dbReference>
<dbReference type="OrthoDB" id="9799538at2"/>
<dbReference type="Pfam" id="PF13409">
    <property type="entry name" value="GST_N_2"/>
    <property type="match status" value="1"/>
</dbReference>
<dbReference type="SFLD" id="SFLDS00019">
    <property type="entry name" value="Glutathione_Transferase_(cytos"/>
    <property type="match status" value="1"/>
</dbReference>
<protein>
    <submittedName>
        <fullName evidence="2">Glutathione S-transferase</fullName>
    </submittedName>
</protein>
<dbReference type="FunFam" id="3.40.30.10:FF:000206">
    <property type="entry name" value="Probable glutathione S-transferase"/>
    <property type="match status" value="1"/>
</dbReference>
<dbReference type="GO" id="GO:0006559">
    <property type="term" value="P:L-phenylalanine catabolic process"/>
    <property type="evidence" value="ECO:0007669"/>
    <property type="project" value="TreeGrafter"/>
</dbReference>
<dbReference type="GO" id="GO:0006749">
    <property type="term" value="P:glutathione metabolic process"/>
    <property type="evidence" value="ECO:0007669"/>
    <property type="project" value="TreeGrafter"/>
</dbReference>
<dbReference type="InterPro" id="IPR036282">
    <property type="entry name" value="Glutathione-S-Trfase_C_sf"/>
</dbReference>
<keyword evidence="2" id="KW-0808">Transferase</keyword>
<comment type="caution">
    <text evidence="2">The sequence shown here is derived from an EMBL/GenBank/DDBJ whole genome shotgun (WGS) entry which is preliminary data.</text>
</comment>
<dbReference type="SUPFAM" id="SSF52833">
    <property type="entry name" value="Thioredoxin-like"/>
    <property type="match status" value="1"/>
</dbReference>
<feature type="domain" description="GST N-terminal" evidence="1">
    <location>
        <begin position="11"/>
        <end position="91"/>
    </location>
</feature>
<dbReference type="Gene3D" id="3.40.30.10">
    <property type="entry name" value="Glutaredoxin"/>
    <property type="match status" value="1"/>
</dbReference>
<evidence type="ECO:0000259" key="1">
    <source>
        <dbReference type="PROSITE" id="PS50404"/>
    </source>
</evidence>
<dbReference type="GO" id="GO:0016034">
    <property type="term" value="F:maleylacetoacetate isomerase activity"/>
    <property type="evidence" value="ECO:0007669"/>
    <property type="project" value="TreeGrafter"/>
</dbReference>
<reference evidence="2 3" key="1">
    <citation type="submission" date="2018-10" db="EMBL/GenBank/DDBJ databases">
        <title>Comparative analysis of microorganisms from saline springs in Andes Mountain Range, Colombia.</title>
        <authorList>
            <person name="Rubin E."/>
        </authorList>
    </citation>
    <scope>NUCLEOTIDE SEQUENCE [LARGE SCALE GENOMIC DNA]</scope>
    <source>
        <strain evidence="2 3">USBA 36</strain>
    </source>
</reference>
<evidence type="ECO:0000313" key="2">
    <source>
        <dbReference type="EMBL" id="RKQ68746.1"/>
    </source>
</evidence>
<dbReference type="PANTHER" id="PTHR42673:SF4">
    <property type="entry name" value="MALEYLACETOACETATE ISOMERASE"/>
    <property type="match status" value="1"/>
</dbReference>
<dbReference type="AlphaFoldDB" id="A0A420WCP2"/>
<dbReference type="Pfam" id="PF13410">
    <property type="entry name" value="GST_C_2"/>
    <property type="match status" value="1"/>
</dbReference>
<dbReference type="InterPro" id="IPR036249">
    <property type="entry name" value="Thioredoxin-like_sf"/>
</dbReference>